<keyword evidence="4" id="KW-0472">Membrane</keyword>
<keyword evidence="5" id="KW-0456">Lyase</keyword>
<evidence type="ECO:0000313" key="7">
    <source>
        <dbReference type="EMBL" id="SUB56442.1"/>
    </source>
</evidence>
<accession>A0A379C267</accession>
<keyword evidence="6" id="KW-0961">Cell wall biogenesis/degradation</keyword>
<dbReference type="PANTHER" id="PTHR30518">
    <property type="entry name" value="ENDOLYTIC MUREIN TRANSGLYCOSYLASE"/>
    <property type="match status" value="1"/>
</dbReference>
<proteinExistence type="predicted"/>
<evidence type="ECO:0000256" key="4">
    <source>
        <dbReference type="ARBA" id="ARBA00023136"/>
    </source>
</evidence>
<gene>
    <name evidence="7" type="ORF">NCTC13149_00213</name>
</gene>
<dbReference type="Gene3D" id="3.30.1490.480">
    <property type="entry name" value="Endolytic murein transglycosylase"/>
    <property type="match status" value="2"/>
</dbReference>
<dbReference type="OrthoDB" id="1696794at2"/>
<dbReference type="Pfam" id="PF02618">
    <property type="entry name" value="YceG"/>
    <property type="match status" value="1"/>
</dbReference>
<evidence type="ECO:0000256" key="1">
    <source>
        <dbReference type="ARBA" id="ARBA00022475"/>
    </source>
</evidence>
<dbReference type="PANTHER" id="PTHR30518:SF2">
    <property type="entry name" value="ENDOLYTIC MUREIN TRANSGLYCOSYLASE"/>
    <property type="match status" value="1"/>
</dbReference>
<evidence type="ECO:0000256" key="5">
    <source>
        <dbReference type="ARBA" id="ARBA00023239"/>
    </source>
</evidence>
<keyword evidence="3" id="KW-1133">Transmembrane helix</keyword>
<dbReference type="Proteomes" id="UP000255517">
    <property type="component" value="Unassembled WGS sequence"/>
</dbReference>
<evidence type="ECO:0000256" key="2">
    <source>
        <dbReference type="ARBA" id="ARBA00022692"/>
    </source>
</evidence>
<sequence>MKNFNKISMTFMKILQVVFIIFIILALAFIIKWRIDHIYLNANTKGKAHFTISAEIKKTTMEIEKLLGKNEESYQVPVVEEVQEEKNSLQITVPEGSDVESLGKILLENNLIKDINAYKLLMERMGLDKAIVPGTYDIKNGMKVKEILALICGRQIKEFEFSLAQGVNADDVGRALKNIGLIQSVDAFKTECKNLGVNSFKAGDYKIEAPLKVKYIIDEIKSDEI</sequence>
<evidence type="ECO:0000256" key="3">
    <source>
        <dbReference type="ARBA" id="ARBA00022989"/>
    </source>
</evidence>
<reference evidence="7 8" key="1">
    <citation type="submission" date="2018-06" db="EMBL/GenBank/DDBJ databases">
        <authorList>
            <consortium name="Pathogen Informatics"/>
            <person name="Doyle S."/>
        </authorList>
    </citation>
    <scope>NUCLEOTIDE SEQUENCE [LARGE SCALE GENOMIC DNA]</scope>
    <source>
        <strain evidence="7 8">NCTC13149</strain>
    </source>
</reference>
<dbReference type="RefSeq" id="WP_019034623.1">
    <property type="nucleotide sequence ID" value="NZ_CAMUOS010000007.1"/>
</dbReference>
<dbReference type="STRING" id="1122949.GCA_000378725_00782"/>
<keyword evidence="2" id="KW-0812">Transmembrane</keyword>
<evidence type="ECO:0000256" key="6">
    <source>
        <dbReference type="ARBA" id="ARBA00023316"/>
    </source>
</evidence>
<dbReference type="EMBL" id="UGSZ01000001">
    <property type="protein sequence ID" value="SUB56442.1"/>
    <property type="molecule type" value="Genomic_DNA"/>
</dbReference>
<dbReference type="InterPro" id="IPR003770">
    <property type="entry name" value="MLTG-like"/>
</dbReference>
<keyword evidence="1" id="KW-1003">Cell membrane</keyword>
<name>A0A379C267_9FIRM</name>
<protein>
    <submittedName>
        <fullName evidence="7">YceG-like family</fullName>
    </submittedName>
</protein>
<organism evidence="7 8">
    <name type="scientific">Peptoniphilus lacrimalis</name>
    <dbReference type="NCBI Taxonomy" id="33031"/>
    <lineage>
        <taxon>Bacteria</taxon>
        <taxon>Bacillati</taxon>
        <taxon>Bacillota</taxon>
        <taxon>Tissierellia</taxon>
        <taxon>Tissierellales</taxon>
        <taxon>Peptoniphilaceae</taxon>
        <taxon>Peptoniphilus</taxon>
    </lineage>
</organism>
<dbReference type="AlphaFoldDB" id="A0A379C267"/>
<dbReference type="GO" id="GO:0071555">
    <property type="term" value="P:cell wall organization"/>
    <property type="evidence" value="ECO:0007669"/>
    <property type="project" value="UniProtKB-KW"/>
</dbReference>
<dbReference type="GO" id="GO:0016829">
    <property type="term" value="F:lyase activity"/>
    <property type="evidence" value="ECO:0007669"/>
    <property type="project" value="UniProtKB-KW"/>
</dbReference>
<evidence type="ECO:0000313" key="8">
    <source>
        <dbReference type="Proteomes" id="UP000255517"/>
    </source>
</evidence>